<sequence length="85" mass="9888">MRENFEQPMLNCTNKEKMNKLYTLFKYRCCSKTEIMSPAQGTFVTAESSSHTFCQICAREKVKHYQNIGIGLFHELAKPLYTTLD</sequence>
<dbReference type="EMBL" id="JYDT01000038">
    <property type="protein sequence ID" value="KRY88772.1"/>
    <property type="molecule type" value="Genomic_DNA"/>
</dbReference>
<dbReference type="AlphaFoldDB" id="A0A0V1FRY6"/>
<proteinExistence type="predicted"/>
<comment type="caution">
    <text evidence="1">The sequence shown here is derived from an EMBL/GenBank/DDBJ whole genome shotgun (WGS) entry which is preliminary data.</text>
</comment>
<organism evidence="1 2">
    <name type="scientific">Trichinella pseudospiralis</name>
    <name type="common">Parasitic roundworm</name>
    <dbReference type="NCBI Taxonomy" id="6337"/>
    <lineage>
        <taxon>Eukaryota</taxon>
        <taxon>Metazoa</taxon>
        <taxon>Ecdysozoa</taxon>
        <taxon>Nematoda</taxon>
        <taxon>Enoplea</taxon>
        <taxon>Dorylaimia</taxon>
        <taxon>Trichinellida</taxon>
        <taxon>Trichinellidae</taxon>
        <taxon>Trichinella</taxon>
    </lineage>
</organism>
<dbReference type="Proteomes" id="UP000054995">
    <property type="component" value="Unassembled WGS sequence"/>
</dbReference>
<reference evidence="1 2" key="1">
    <citation type="submission" date="2015-01" db="EMBL/GenBank/DDBJ databases">
        <title>Evolution of Trichinella species and genotypes.</title>
        <authorList>
            <person name="Korhonen P.K."/>
            <person name="Edoardo P."/>
            <person name="Giuseppe L.R."/>
            <person name="Gasser R.B."/>
        </authorList>
    </citation>
    <scope>NUCLEOTIDE SEQUENCE [LARGE SCALE GENOMIC DNA]</scope>
    <source>
        <strain evidence="1">ISS470</strain>
    </source>
</reference>
<keyword evidence="2" id="KW-1185">Reference proteome</keyword>
<protein>
    <submittedName>
        <fullName evidence="1">Uncharacterized protein</fullName>
    </submittedName>
</protein>
<evidence type="ECO:0000313" key="1">
    <source>
        <dbReference type="EMBL" id="KRY88772.1"/>
    </source>
</evidence>
<accession>A0A0V1FRY6</accession>
<gene>
    <name evidence="1" type="ORF">T4D_2494</name>
</gene>
<name>A0A0V1FRY6_TRIPS</name>
<evidence type="ECO:0000313" key="2">
    <source>
        <dbReference type="Proteomes" id="UP000054995"/>
    </source>
</evidence>